<dbReference type="CDD" id="cd07984">
    <property type="entry name" value="LPLAT_LABLAT-like"/>
    <property type="match status" value="1"/>
</dbReference>
<keyword evidence="8" id="KW-0472">Membrane</keyword>
<dbReference type="NCBIfam" id="TIGR02207">
    <property type="entry name" value="lipid_A_htrB"/>
    <property type="match status" value="1"/>
</dbReference>
<dbReference type="GO" id="GO:0009103">
    <property type="term" value="P:lipopolysaccharide biosynthetic process"/>
    <property type="evidence" value="ECO:0007669"/>
    <property type="project" value="UniProtKB-KW"/>
</dbReference>
<dbReference type="InterPro" id="IPR011920">
    <property type="entry name" value="Lipid_A_LpxL_LpxP"/>
</dbReference>
<reference evidence="11" key="1">
    <citation type="submission" date="2017-08" db="EMBL/GenBank/DDBJ databases">
        <title>A dynamic microbial community with high functional redundancy inhabits the cold, oxic subseafloor aquifer.</title>
        <authorList>
            <person name="Tully B.J."/>
            <person name="Wheat C.G."/>
            <person name="Glazer B.T."/>
            <person name="Huber J.A."/>
        </authorList>
    </citation>
    <scope>NUCLEOTIDE SEQUENCE [LARGE SCALE GENOMIC DNA]</scope>
</reference>
<dbReference type="EMBL" id="NVUL01000083">
    <property type="protein sequence ID" value="PCI75097.1"/>
    <property type="molecule type" value="Genomic_DNA"/>
</dbReference>
<accession>A0A2A4WZ51</accession>
<dbReference type="Pfam" id="PF03279">
    <property type="entry name" value="Lip_A_acyltrans"/>
    <property type="match status" value="1"/>
</dbReference>
<name>A0A2A4WZ51_9GAMM</name>
<keyword evidence="9 10" id="KW-0012">Acyltransferase</keyword>
<evidence type="ECO:0000313" key="10">
    <source>
        <dbReference type="EMBL" id="PCI75097.1"/>
    </source>
</evidence>
<keyword evidence="3" id="KW-0997">Cell inner membrane</keyword>
<dbReference type="GO" id="GO:0005886">
    <property type="term" value="C:plasma membrane"/>
    <property type="evidence" value="ECO:0007669"/>
    <property type="project" value="UniProtKB-SubCell"/>
</dbReference>
<evidence type="ECO:0000256" key="9">
    <source>
        <dbReference type="ARBA" id="ARBA00023315"/>
    </source>
</evidence>
<dbReference type="AlphaFoldDB" id="A0A2A4WZ51"/>
<keyword evidence="7" id="KW-1133">Transmembrane helix</keyword>
<keyword evidence="2" id="KW-1003">Cell membrane</keyword>
<evidence type="ECO:0000256" key="5">
    <source>
        <dbReference type="ARBA" id="ARBA00022692"/>
    </source>
</evidence>
<dbReference type="GO" id="GO:0009245">
    <property type="term" value="P:lipid A biosynthetic process"/>
    <property type="evidence" value="ECO:0007669"/>
    <property type="project" value="InterPro"/>
</dbReference>
<evidence type="ECO:0000256" key="1">
    <source>
        <dbReference type="ARBA" id="ARBA00004533"/>
    </source>
</evidence>
<dbReference type="GO" id="GO:0016746">
    <property type="term" value="F:acyltransferase activity"/>
    <property type="evidence" value="ECO:0007669"/>
    <property type="project" value="UniProtKB-KW"/>
</dbReference>
<proteinExistence type="predicted"/>
<evidence type="ECO:0000256" key="7">
    <source>
        <dbReference type="ARBA" id="ARBA00022989"/>
    </source>
</evidence>
<dbReference type="PIRSF" id="PIRSF026649">
    <property type="entry name" value="MsbB"/>
    <property type="match status" value="1"/>
</dbReference>
<keyword evidence="4 10" id="KW-0808">Transferase</keyword>
<protein>
    <submittedName>
        <fullName evidence="10">Lipid A biosynthesis acyltransferase</fullName>
    </submittedName>
</protein>
<evidence type="ECO:0000313" key="11">
    <source>
        <dbReference type="Proteomes" id="UP000218767"/>
    </source>
</evidence>
<gene>
    <name evidence="10" type="ORF">COB20_13690</name>
</gene>
<dbReference type="InterPro" id="IPR004960">
    <property type="entry name" value="LipA_acyltrans"/>
</dbReference>
<keyword evidence="5" id="KW-0812">Transmembrane</keyword>
<evidence type="ECO:0000256" key="3">
    <source>
        <dbReference type="ARBA" id="ARBA00022519"/>
    </source>
</evidence>
<dbReference type="PANTHER" id="PTHR30606">
    <property type="entry name" value="LIPID A BIOSYNTHESIS LAUROYL ACYLTRANSFERASE"/>
    <property type="match status" value="1"/>
</dbReference>
<comment type="caution">
    <text evidence="10">The sequence shown here is derived from an EMBL/GenBank/DDBJ whole genome shotgun (WGS) entry which is preliminary data.</text>
</comment>
<evidence type="ECO:0000256" key="6">
    <source>
        <dbReference type="ARBA" id="ARBA00022985"/>
    </source>
</evidence>
<evidence type="ECO:0000256" key="8">
    <source>
        <dbReference type="ARBA" id="ARBA00023136"/>
    </source>
</evidence>
<comment type="subcellular location">
    <subcellularLocation>
        <location evidence="1">Cell inner membrane</location>
    </subcellularLocation>
</comment>
<dbReference type="PANTHER" id="PTHR30606:SF9">
    <property type="entry name" value="LIPID A BIOSYNTHESIS LAUROYLTRANSFERASE"/>
    <property type="match status" value="1"/>
</dbReference>
<organism evidence="10 11">
    <name type="scientific">SAR86 cluster bacterium</name>
    <dbReference type="NCBI Taxonomy" id="2030880"/>
    <lineage>
        <taxon>Bacteria</taxon>
        <taxon>Pseudomonadati</taxon>
        <taxon>Pseudomonadota</taxon>
        <taxon>Gammaproteobacteria</taxon>
        <taxon>SAR86 cluster</taxon>
    </lineage>
</organism>
<evidence type="ECO:0000256" key="4">
    <source>
        <dbReference type="ARBA" id="ARBA00022679"/>
    </source>
</evidence>
<sequence length="286" mass="32593">MGLSAMWLVAHLPYPLQIYIGRGLGLLSYYFARSRRHICEVNLRLCFPELSEEEQRMLVRKTFLSNGIGLIEVAISWFRDPEDYRSRTTVTGLENLEAAIAEGRGVLLLCAHFSSLEMGGFLFNLVGDMDVTYRPNKNPLFQAAMFNGRIRHFRHVYDRKDVRGAIRSLKANRILWYAPDQDYGAKHSVFVPFFGVQAATITATARFAKVNDSAVLFYSHYRNEDNSGYHLDFAPALKGFPSGDAEADARTTNELVEQAIRKQPDQYLWLHKRFKTQAAGPSARPY</sequence>
<evidence type="ECO:0000256" key="2">
    <source>
        <dbReference type="ARBA" id="ARBA00022475"/>
    </source>
</evidence>
<keyword evidence="6" id="KW-0448">Lipopolysaccharide biosynthesis</keyword>
<dbReference type="Proteomes" id="UP000218767">
    <property type="component" value="Unassembled WGS sequence"/>
</dbReference>